<accession>A0ABS8XXZ3</accession>
<organism evidence="1 2">
    <name type="scientific">Pelomonas cellulosilytica</name>
    <dbReference type="NCBI Taxonomy" id="2906762"/>
    <lineage>
        <taxon>Bacteria</taxon>
        <taxon>Pseudomonadati</taxon>
        <taxon>Pseudomonadota</taxon>
        <taxon>Betaproteobacteria</taxon>
        <taxon>Burkholderiales</taxon>
        <taxon>Sphaerotilaceae</taxon>
        <taxon>Roseateles</taxon>
    </lineage>
</organism>
<gene>
    <name evidence="1" type="ORF">LXT13_14430</name>
</gene>
<dbReference type="Proteomes" id="UP001200741">
    <property type="component" value="Unassembled WGS sequence"/>
</dbReference>
<evidence type="ECO:0000313" key="1">
    <source>
        <dbReference type="EMBL" id="MCE4555599.1"/>
    </source>
</evidence>
<evidence type="ECO:0000313" key="2">
    <source>
        <dbReference type="Proteomes" id="UP001200741"/>
    </source>
</evidence>
<dbReference type="InterPro" id="IPR010982">
    <property type="entry name" value="Lambda_DNA-bd_dom_sf"/>
</dbReference>
<dbReference type="SUPFAM" id="SSF47413">
    <property type="entry name" value="lambda repressor-like DNA-binding domains"/>
    <property type="match status" value="1"/>
</dbReference>
<protein>
    <submittedName>
        <fullName evidence="1">Helix-turn-helix domain-containing protein</fullName>
    </submittedName>
</protein>
<sequence length="140" mass="15384">MIAREKGLSSACWDLLCESKIAQKCAYVYSWLMPKAAVSVASLPSPVQISLEVLGGHLRLGRKRRKESLRAWALRMDVSVPTLAAMEKGDPRVSMGVYATALWLLGRDGALRDLAAPEHDAQALAQEILAIEKKGGRRRE</sequence>
<comment type="caution">
    <text evidence="1">The sequence shown here is derived from an EMBL/GenBank/DDBJ whole genome shotgun (WGS) entry which is preliminary data.</text>
</comment>
<dbReference type="EMBL" id="JAJTWU010000005">
    <property type="protein sequence ID" value="MCE4555599.1"/>
    <property type="molecule type" value="Genomic_DNA"/>
</dbReference>
<dbReference type="RefSeq" id="WP_233372619.1">
    <property type="nucleotide sequence ID" value="NZ_JAJTWU010000005.1"/>
</dbReference>
<reference evidence="1 2" key="1">
    <citation type="submission" date="2021-12" db="EMBL/GenBank/DDBJ databases">
        <title>Genome seq of P8.</title>
        <authorList>
            <person name="Seo T."/>
        </authorList>
    </citation>
    <scope>NUCLEOTIDE SEQUENCE [LARGE SCALE GENOMIC DNA]</scope>
    <source>
        <strain evidence="1 2">P8</strain>
    </source>
</reference>
<name>A0ABS8XXZ3_9BURK</name>
<proteinExistence type="predicted"/>
<keyword evidence="2" id="KW-1185">Reference proteome</keyword>